<dbReference type="AlphaFoldDB" id="A0A844BAE3"/>
<dbReference type="InterPro" id="IPR032820">
    <property type="entry name" value="ATPase_put"/>
</dbReference>
<accession>A0A844BAE3</accession>
<evidence type="ECO:0000256" key="1">
    <source>
        <dbReference type="PIRNR" id="PIRNR032126"/>
    </source>
</evidence>
<comment type="similarity">
    <text evidence="1">Belongs to the bacterial AtpI family.</text>
</comment>
<dbReference type="InterPro" id="IPR016989">
    <property type="entry name" value="Atp1_alphaprobac"/>
</dbReference>
<dbReference type="GO" id="GO:0045259">
    <property type="term" value="C:proton-transporting ATP synthase complex"/>
    <property type="evidence" value="ECO:0007669"/>
    <property type="project" value="UniProtKB-UniRule"/>
</dbReference>
<proteinExistence type="inferred from homology"/>
<sequence length="113" mass="12762">MIDPAERERLKRLEDRIRALKKVEAAESGKRHQDEHYSQAQLAWRMVIELVAGLGIGFGIGYAVDLWLGTLPIFLVLFILLGFAAGVRVMMRSAAEIQRQQVAEQAAKDDKRD</sequence>
<dbReference type="RefSeq" id="WP_343030602.1">
    <property type="nucleotide sequence ID" value="NZ_BAAADI010000002.1"/>
</dbReference>
<dbReference type="Pfam" id="PF09527">
    <property type="entry name" value="ATPase_gene1"/>
    <property type="match status" value="1"/>
</dbReference>
<keyword evidence="2" id="KW-0812">Transmembrane</keyword>
<dbReference type="PIRSF" id="PIRSF032126">
    <property type="entry name" value="F0F1_ATP_synthase_subunit_I"/>
    <property type="match status" value="1"/>
</dbReference>
<keyword evidence="1" id="KW-0813">Transport</keyword>
<protein>
    <recommendedName>
        <fullName evidence="1">ATP synthase protein I</fullName>
    </recommendedName>
</protein>
<keyword evidence="1 2" id="KW-0472">Membrane</keyword>
<keyword evidence="1" id="KW-0375">Hydrogen ion transport</keyword>
<evidence type="ECO:0000313" key="4">
    <source>
        <dbReference type="Proteomes" id="UP000466730"/>
    </source>
</evidence>
<evidence type="ECO:0000313" key="3">
    <source>
        <dbReference type="EMBL" id="MRH19638.1"/>
    </source>
</evidence>
<dbReference type="EMBL" id="WJPO01000001">
    <property type="protein sequence ID" value="MRH19638.1"/>
    <property type="molecule type" value="Genomic_DNA"/>
</dbReference>
<keyword evidence="4" id="KW-1185">Reference proteome</keyword>
<dbReference type="GO" id="GO:1902600">
    <property type="term" value="P:proton transmembrane transport"/>
    <property type="evidence" value="ECO:0007669"/>
    <property type="project" value="UniProtKB-KW"/>
</dbReference>
<dbReference type="Proteomes" id="UP000466730">
    <property type="component" value="Unassembled WGS sequence"/>
</dbReference>
<evidence type="ECO:0000256" key="2">
    <source>
        <dbReference type="SAM" id="Phobius"/>
    </source>
</evidence>
<comment type="function">
    <text evidence="1">A possible function for this protein is to guide the assembly of the membrane sector of the ATPase enzyme complex.</text>
</comment>
<gene>
    <name evidence="3" type="ORF">GH815_01435</name>
</gene>
<feature type="transmembrane region" description="Helical" evidence="2">
    <location>
        <begin position="42"/>
        <end position="64"/>
    </location>
</feature>
<organism evidence="3 4">
    <name type="scientific">Rhodovulum strictum</name>
    <dbReference type="NCBI Taxonomy" id="58314"/>
    <lineage>
        <taxon>Bacteria</taxon>
        <taxon>Pseudomonadati</taxon>
        <taxon>Pseudomonadota</taxon>
        <taxon>Alphaproteobacteria</taxon>
        <taxon>Rhodobacterales</taxon>
        <taxon>Paracoccaceae</taxon>
        <taxon>Rhodovulum</taxon>
    </lineage>
</organism>
<keyword evidence="1" id="KW-0406">Ion transport</keyword>
<comment type="caution">
    <text evidence="3">The sequence shown here is derived from an EMBL/GenBank/DDBJ whole genome shotgun (WGS) entry which is preliminary data.</text>
</comment>
<reference evidence="3 4" key="1">
    <citation type="submission" date="2019-11" db="EMBL/GenBank/DDBJ databases">
        <title>Draft Whole-Genome sequence of the marine photosynthetic bacterium Rhodovulum strictum DSM 11289.</title>
        <authorList>
            <person name="Kyndt J.A."/>
            <person name="Meyer T.E."/>
        </authorList>
    </citation>
    <scope>NUCLEOTIDE SEQUENCE [LARGE SCALE GENOMIC DNA]</scope>
    <source>
        <strain evidence="3 4">DSM 11289</strain>
    </source>
</reference>
<feature type="transmembrane region" description="Helical" evidence="2">
    <location>
        <begin position="70"/>
        <end position="91"/>
    </location>
</feature>
<keyword evidence="2" id="KW-1133">Transmembrane helix</keyword>
<name>A0A844BAE3_9RHOB</name>